<dbReference type="PANTHER" id="PTHR42879">
    <property type="entry name" value="3-OXOACYL-(ACYL-CARRIER-PROTEIN) REDUCTASE"/>
    <property type="match status" value="1"/>
</dbReference>
<dbReference type="InterPro" id="IPR036291">
    <property type="entry name" value="NAD(P)-bd_dom_sf"/>
</dbReference>
<dbReference type="PRINTS" id="PR00081">
    <property type="entry name" value="GDHRDH"/>
</dbReference>
<sequence>MKEEKEKYALVTGGSRGIGRAICVQLAKDLDYKILINYNSNSEAAEETLQLVEEAGGSGEVIQFNVTEANKVKSVLENWHDQHKNAVIEVLINNAGITKDGLFMWMPMEDWSKVIETSLNGFYNVTNALIQNLLVNKYGRIINMVSVSGQKGTPGQTNYSAAKGAVIGATKALAQEVAKRKVTVNAVAPGFIKTDMTEDLDERELKKMIPANRFGTAEEVAHVVSFLASQKSGYITGEVININGGIYS</sequence>
<dbReference type="EMBL" id="JBHSAW010000004">
    <property type="protein sequence ID" value="MFC4095325.1"/>
    <property type="molecule type" value="Genomic_DNA"/>
</dbReference>
<evidence type="ECO:0000313" key="2">
    <source>
        <dbReference type="EMBL" id="MFC4095325.1"/>
    </source>
</evidence>
<dbReference type="SUPFAM" id="SSF51735">
    <property type="entry name" value="NAD(P)-binding Rossmann-fold domains"/>
    <property type="match status" value="1"/>
</dbReference>
<keyword evidence="2" id="KW-0560">Oxidoreductase</keyword>
<dbReference type="PRINTS" id="PR00080">
    <property type="entry name" value="SDRFAMILY"/>
</dbReference>
<dbReference type="Gene3D" id="3.40.50.720">
    <property type="entry name" value="NAD(P)-binding Rossmann-like Domain"/>
    <property type="match status" value="1"/>
</dbReference>
<accession>A0ABV8JLM1</accession>
<protein>
    <submittedName>
        <fullName evidence="2">3-oxoacyl-ACP reductase FabG</fullName>
        <ecNumber evidence="2">1.1.1.100</ecNumber>
    </submittedName>
</protein>
<gene>
    <name evidence="2" type="primary">fabG</name>
    <name evidence="2" type="ORF">ACFOUT_05540</name>
</gene>
<dbReference type="EC" id="1.1.1.100" evidence="2"/>
<dbReference type="Proteomes" id="UP001595814">
    <property type="component" value="Unassembled WGS sequence"/>
</dbReference>
<dbReference type="NCBIfam" id="NF004200">
    <property type="entry name" value="PRK05653.1-5"/>
    <property type="match status" value="1"/>
</dbReference>
<keyword evidence="3" id="KW-1185">Reference proteome</keyword>
<dbReference type="InterPro" id="IPR002347">
    <property type="entry name" value="SDR_fam"/>
</dbReference>
<reference evidence="3" key="1">
    <citation type="journal article" date="2019" name="Int. J. Syst. Evol. Microbiol.">
        <title>The Global Catalogue of Microorganisms (GCM) 10K type strain sequencing project: providing services to taxonomists for standard genome sequencing and annotation.</title>
        <authorList>
            <consortium name="The Broad Institute Genomics Platform"/>
            <consortium name="The Broad Institute Genome Sequencing Center for Infectious Disease"/>
            <person name="Wu L."/>
            <person name="Ma J."/>
        </authorList>
    </citation>
    <scope>NUCLEOTIDE SEQUENCE [LARGE SCALE GENOMIC DNA]</scope>
    <source>
        <strain evidence="3">CECT 7477</strain>
    </source>
</reference>
<comment type="similarity">
    <text evidence="1">Belongs to the short-chain dehydrogenases/reductases (SDR) family.</text>
</comment>
<evidence type="ECO:0000256" key="1">
    <source>
        <dbReference type="ARBA" id="ARBA00006484"/>
    </source>
</evidence>
<evidence type="ECO:0000313" key="3">
    <source>
        <dbReference type="Proteomes" id="UP001595814"/>
    </source>
</evidence>
<dbReference type="Pfam" id="PF13561">
    <property type="entry name" value="adh_short_C2"/>
    <property type="match status" value="1"/>
</dbReference>
<proteinExistence type="inferred from homology"/>
<dbReference type="RefSeq" id="WP_192460977.1">
    <property type="nucleotide sequence ID" value="NZ_JACYFJ010000001.1"/>
</dbReference>
<dbReference type="GO" id="GO:0004316">
    <property type="term" value="F:3-oxoacyl-[acyl-carrier-protein] reductase (NADPH) activity"/>
    <property type="evidence" value="ECO:0007669"/>
    <property type="project" value="UniProtKB-EC"/>
</dbReference>
<name>A0ABV8JLM1_9FLAO</name>
<dbReference type="NCBIfam" id="NF009466">
    <property type="entry name" value="PRK12826.1-2"/>
    <property type="match status" value="1"/>
</dbReference>
<dbReference type="InterPro" id="IPR050259">
    <property type="entry name" value="SDR"/>
</dbReference>
<organism evidence="2 3">
    <name type="scientific">Euzebyella saccharophila</name>
    <dbReference type="NCBI Taxonomy" id="679664"/>
    <lineage>
        <taxon>Bacteria</taxon>
        <taxon>Pseudomonadati</taxon>
        <taxon>Bacteroidota</taxon>
        <taxon>Flavobacteriia</taxon>
        <taxon>Flavobacteriales</taxon>
        <taxon>Flavobacteriaceae</taxon>
        <taxon>Euzebyella</taxon>
    </lineage>
</organism>
<dbReference type="PANTHER" id="PTHR42879:SF2">
    <property type="entry name" value="3-OXOACYL-[ACYL-CARRIER-PROTEIN] REDUCTASE FABG"/>
    <property type="match status" value="1"/>
</dbReference>
<comment type="caution">
    <text evidence="2">The sequence shown here is derived from an EMBL/GenBank/DDBJ whole genome shotgun (WGS) entry which is preliminary data.</text>
</comment>